<comment type="similarity">
    <text evidence="1">Belongs to the short-chain dehydrogenases/reductases (SDR) family.</text>
</comment>
<evidence type="ECO:0000256" key="3">
    <source>
        <dbReference type="ARBA" id="ARBA00023027"/>
    </source>
</evidence>
<dbReference type="PANTHER" id="PTHR24321:SF8">
    <property type="entry name" value="ESTRADIOL 17-BETA-DEHYDROGENASE 8-RELATED"/>
    <property type="match status" value="1"/>
</dbReference>
<keyword evidence="2" id="KW-0560">Oxidoreductase</keyword>
<protein>
    <submittedName>
        <fullName evidence="5">SDR family oxidoreductase</fullName>
    </submittedName>
</protein>
<evidence type="ECO:0000259" key="4">
    <source>
        <dbReference type="SMART" id="SM00822"/>
    </source>
</evidence>
<proteinExistence type="inferred from homology"/>
<evidence type="ECO:0000313" key="5">
    <source>
        <dbReference type="EMBL" id="MBW2942548.1"/>
    </source>
</evidence>
<sequence length="259" mass="27204">MSKRLQNKVAIITGGGQGIGAATAIRFAEEGAKVVICSRRIEPLHAVAEKISAMGGECLPLSVDISKEDEVKKLVANTMGKFGRIDIIVNNAVAMIPGMLANHSTRGWLQNFQVSLDGAMFLMRESYSQLKENRGAVVNVSSVCGLAGSVGTAGYSAAKAAMISLTRNASIEWAPKVRCNVIVPGAFLTPSLESVNPDEKSQQATGKTIPLKRIGDPRECANAILFLASDEASYITGAVLPVDGGRMAELNTGAAAWGD</sequence>
<keyword evidence="6" id="KW-1185">Reference proteome</keyword>
<dbReference type="InterPro" id="IPR057326">
    <property type="entry name" value="KR_dom"/>
</dbReference>
<comment type="caution">
    <text evidence="5">The sequence shown here is derived from an EMBL/GenBank/DDBJ whole genome shotgun (WGS) entry which is preliminary data.</text>
</comment>
<evidence type="ECO:0000313" key="6">
    <source>
        <dbReference type="Proteomes" id="UP001166291"/>
    </source>
</evidence>
<accession>A0ABS6VX21</accession>
<dbReference type="InterPro" id="IPR020904">
    <property type="entry name" value="Sc_DH/Rdtase_CS"/>
</dbReference>
<dbReference type="Proteomes" id="UP001166291">
    <property type="component" value="Unassembled WGS sequence"/>
</dbReference>
<dbReference type="RefSeq" id="WP_219044794.1">
    <property type="nucleotide sequence ID" value="NZ_JAHWDQ010000006.1"/>
</dbReference>
<dbReference type="EMBL" id="JAHWDQ010000006">
    <property type="protein sequence ID" value="MBW2942548.1"/>
    <property type="molecule type" value="Genomic_DNA"/>
</dbReference>
<dbReference type="SMART" id="SM00822">
    <property type="entry name" value="PKS_KR"/>
    <property type="match status" value="1"/>
</dbReference>
<feature type="domain" description="Ketoreductase" evidence="4">
    <location>
        <begin position="8"/>
        <end position="176"/>
    </location>
</feature>
<reference evidence="5" key="1">
    <citation type="submission" date="2021-07" db="EMBL/GenBank/DDBJ databases">
        <title>Zhongshania sp. CAU 1632 isolated from seawater.</title>
        <authorList>
            <person name="Kim W."/>
        </authorList>
    </citation>
    <scope>NUCLEOTIDE SEQUENCE</scope>
    <source>
        <strain evidence="5">CAU 1632</strain>
    </source>
</reference>
<dbReference type="Pfam" id="PF13561">
    <property type="entry name" value="adh_short_C2"/>
    <property type="match status" value="1"/>
</dbReference>
<dbReference type="CDD" id="cd05233">
    <property type="entry name" value="SDR_c"/>
    <property type="match status" value="1"/>
</dbReference>
<keyword evidence="3" id="KW-0520">NAD</keyword>
<name>A0ABS6VX21_9GAMM</name>
<dbReference type="InterPro" id="IPR002347">
    <property type="entry name" value="SDR_fam"/>
</dbReference>
<dbReference type="PROSITE" id="PS00061">
    <property type="entry name" value="ADH_SHORT"/>
    <property type="match status" value="1"/>
</dbReference>
<dbReference type="PANTHER" id="PTHR24321">
    <property type="entry name" value="DEHYDROGENASES, SHORT CHAIN"/>
    <property type="match status" value="1"/>
</dbReference>
<evidence type="ECO:0000256" key="2">
    <source>
        <dbReference type="ARBA" id="ARBA00023002"/>
    </source>
</evidence>
<evidence type="ECO:0000256" key="1">
    <source>
        <dbReference type="ARBA" id="ARBA00006484"/>
    </source>
</evidence>
<dbReference type="NCBIfam" id="NF005559">
    <property type="entry name" value="PRK07231.1"/>
    <property type="match status" value="1"/>
</dbReference>
<organism evidence="5 6">
    <name type="scientific">Zhongshania aquimaris</name>
    <dbReference type="NCBI Taxonomy" id="2857107"/>
    <lineage>
        <taxon>Bacteria</taxon>
        <taxon>Pseudomonadati</taxon>
        <taxon>Pseudomonadota</taxon>
        <taxon>Gammaproteobacteria</taxon>
        <taxon>Cellvibrionales</taxon>
        <taxon>Spongiibacteraceae</taxon>
        <taxon>Zhongshania</taxon>
    </lineage>
</organism>
<gene>
    <name evidence="5" type="ORF">KXJ70_17250</name>
</gene>